<dbReference type="RefSeq" id="WP_035550516.1">
    <property type="nucleotide sequence ID" value="NZ_AWFH01000011.1"/>
</dbReference>
<dbReference type="OrthoDB" id="7620423at2"/>
<name>A0A059E301_9PROT</name>
<keyword evidence="1" id="KW-1133">Transmembrane helix</keyword>
<sequence length="105" mass="10953">MKNDIDALIKDLKAAPLDRDLHNLEVEVWERIDARNPAGHPASPAAITTDGRLFATPAVSRTAAVALAVAIGLVVGLFGAPSQSSSSDFSVFSVDAPYAPSGILR</sequence>
<comment type="caution">
    <text evidence="2">The sequence shown here is derived from an EMBL/GenBank/DDBJ whole genome shotgun (WGS) entry which is preliminary data.</text>
</comment>
<feature type="transmembrane region" description="Helical" evidence="1">
    <location>
        <begin position="62"/>
        <end position="80"/>
    </location>
</feature>
<keyword evidence="3" id="KW-1185">Reference proteome</keyword>
<proteinExistence type="predicted"/>
<protein>
    <submittedName>
        <fullName evidence="2">Uncharacterized protein</fullName>
    </submittedName>
</protein>
<dbReference type="eggNOG" id="ENOG50310JV">
    <property type="taxonomic scope" value="Bacteria"/>
</dbReference>
<keyword evidence="1" id="KW-0812">Transmembrane</keyword>
<reference evidence="2 3" key="1">
    <citation type="journal article" date="2014" name="Antonie Van Leeuwenhoek">
        <title>Hyphomonas beringensis sp. nov. and Hyphomonas chukchiensis sp. nov., isolated from surface seawater of the Bering Sea and Chukchi Sea.</title>
        <authorList>
            <person name="Li C."/>
            <person name="Lai Q."/>
            <person name="Li G."/>
            <person name="Dong C."/>
            <person name="Wang J."/>
            <person name="Liao Y."/>
            <person name="Shao Z."/>
        </authorList>
    </citation>
    <scope>NUCLEOTIDE SEQUENCE [LARGE SCALE GENOMIC DNA]</scope>
    <source>
        <strain evidence="2 3">22II1-22F38</strain>
    </source>
</reference>
<organism evidence="2 3">
    <name type="scientific">Hyphomonas atlantica</name>
    <dbReference type="NCBI Taxonomy" id="1280948"/>
    <lineage>
        <taxon>Bacteria</taxon>
        <taxon>Pseudomonadati</taxon>
        <taxon>Pseudomonadota</taxon>
        <taxon>Alphaproteobacteria</taxon>
        <taxon>Hyphomonadales</taxon>
        <taxon>Hyphomonadaceae</taxon>
        <taxon>Hyphomonas</taxon>
    </lineage>
</organism>
<gene>
    <name evidence="2" type="ORF">HY36_16140</name>
</gene>
<evidence type="ECO:0000256" key="1">
    <source>
        <dbReference type="SAM" id="Phobius"/>
    </source>
</evidence>
<keyword evidence="1" id="KW-0472">Membrane</keyword>
<dbReference type="STRING" id="1280948.HY36_16140"/>
<dbReference type="Proteomes" id="UP000024547">
    <property type="component" value="Unassembled WGS sequence"/>
</dbReference>
<dbReference type="AlphaFoldDB" id="A0A059E301"/>
<accession>A0A059E301</accession>
<dbReference type="EMBL" id="AWFH01000011">
    <property type="protein sequence ID" value="KCZ62018.1"/>
    <property type="molecule type" value="Genomic_DNA"/>
</dbReference>
<evidence type="ECO:0000313" key="2">
    <source>
        <dbReference type="EMBL" id="KCZ62018.1"/>
    </source>
</evidence>
<evidence type="ECO:0000313" key="3">
    <source>
        <dbReference type="Proteomes" id="UP000024547"/>
    </source>
</evidence>
<dbReference type="PATRIC" id="fig|1280948.3.peg.1455"/>